<dbReference type="PANTHER" id="PTHR24093:SF369">
    <property type="entry name" value="CALCIUM-TRANSPORTING ATPASE"/>
    <property type="match status" value="1"/>
</dbReference>
<evidence type="ECO:0000259" key="3">
    <source>
        <dbReference type="Pfam" id="PF00122"/>
    </source>
</evidence>
<dbReference type="SUPFAM" id="SSF81653">
    <property type="entry name" value="Calcium ATPase, transduction domain A"/>
    <property type="match status" value="1"/>
</dbReference>
<feature type="domain" description="P-type ATPase A" evidence="3">
    <location>
        <begin position="64"/>
        <end position="144"/>
    </location>
</feature>
<dbReference type="GO" id="GO:0012505">
    <property type="term" value="C:endomembrane system"/>
    <property type="evidence" value="ECO:0007669"/>
    <property type="project" value="UniProtKB-SubCell"/>
</dbReference>
<gene>
    <name evidence="4" type="ORF">LSALG_LOCUS24097</name>
</gene>
<dbReference type="PANTHER" id="PTHR24093">
    <property type="entry name" value="CATION TRANSPORTING ATPASE"/>
    <property type="match status" value="1"/>
</dbReference>
<dbReference type="InterPro" id="IPR008250">
    <property type="entry name" value="ATPase_P-typ_transduc_dom_A_sf"/>
</dbReference>
<sequence>MITHQIRKVSIVLLKMKMIQIQVYLEEQQLDSCCCSFGTRFNNKAIHEYKSSLKFQNLNEEKQNIQCQVVRGGRRMMISIFDIVVGDVIHLMIGDQVSADGICISSYSLSIDESSMTGESHTVDLMAGCKVADGCSTMTGFIRFTIF</sequence>
<name>A0AA35Z2C5_LACSI</name>
<keyword evidence="2" id="KW-0460">Magnesium</keyword>
<dbReference type="Proteomes" id="UP001177003">
    <property type="component" value="Chromosome 5"/>
</dbReference>
<dbReference type="GO" id="GO:0005388">
    <property type="term" value="F:P-type calcium transporter activity"/>
    <property type="evidence" value="ECO:0007669"/>
    <property type="project" value="TreeGrafter"/>
</dbReference>
<dbReference type="InterPro" id="IPR059000">
    <property type="entry name" value="ATPase_P-type_domA"/>
</dbReference>
<reference evidence="4" key="1">
    <citation type="submission" date="2023-04" db="EMBL/GenBank/DDBJ databases">
        <authorList>
            <person name="Vijverberg K."/>
            <person name="Xiong W."/>
            <person name="Schranz E."/>
        </authorList>
    </citation>
    <scope>NUCLEOTIDE SEQUENCE</scope>
</reference>
<accession>A0AA35Z2C5</accession>
<organism evidence="4 5">
    <name type="scientific">Lactuca saligna</name>
    <name type="common">Willowleaf lettuce</name>
    <dbReference type="NCBI Taxonomy" id="75948"/>
    <lineage>
        <taxon>Eukaryota</taxon>
        <taxon>Viridiplantae</taxon>
        <taxon>Streptophyta</taxon>
        <taxon>Embryophyta</taxon>
        <taxon>Tracheophyta</taxon>
        <taxon>Spermatophyta</taxon>
        <taxon>Magnoliopsida</taxon>
        <taxon>eudicotyledons</taxon>
        <taxon>Gunneridae</taxon>
        <taxon>Pentapetalae</taxon>
        <taxon>asterids</taxon>
        <taxon>campanulids</taxon>
        <taxon>Asterales</taxon>
        <taxon>Asteraceae</taxon>
        <taxon>Cichorioideae</taxon>
        <taxon>Cichorieae</taxon>
        <taxon>Lactucinae</taxon>
        <taxon>Lactuca</taxon>
    </lineage>
</organism>
<dbReference type="AlphaFoldDB" id="A0AA35Z2C5"/>
<dbReference type="Gene3D" id="2.70.150.10">
    <property type="entry name" value="Calcium-transporting ATPase, cytoplasmic transduction domain A"/>
    <property type="match status" value="1"/>
</dbReference>
<evidence type="ECO:0000256" key="1">
    <source>
        <dbReference type="ARBA" id="ARBA00004127"/>
    </source>
</evidence>
<dbReference type="GO" id="GO:0005886">
    <property type="term" value="C:plasma membrane"/>
    <property type="evidence" value="ECO:0007669"/>
    <property type="project" value="TreeGrafter"/>
</dbReference>
<evidence type="ECO:0000313" key="5">
    <source>
        <dbReference type="Proteomes" id="UP001177003"/>
    </source>
</evidence>
<protein>
    <recommendedName>
        <fullName evidence="3">P-type ATPase A domain-containing protein</fullName>
    </recommendedName>
</protein>
<evidence type="ECO:0000313" key="4">
    <source>
        <dbReference type="EMBL" id="CAI9284579.1"/>
    </source>
</evidence>
<evidence type="ECO:0000256" key="2">
    <source>
        <dbReference type="ARBA" id="ARBA00022842"/>
    </source>
</evidence>
<proteinExistence type="predicted"/>
<dbReference type="EMBL" id="OX465081">
    <property type="protein sequence ID" value="CAI9284579.1"/>
    <property type="molecule type" value="Genomic_DNA"/>
</dbReference>
<comment type="subcellular location">
    <subcellularLocation>
        <location evidence="1">Endomembrane system</location>
        <topology evidence="1">Multi-pass membrane protein</topology>
    </subcellularLocation>
</comment>
<keyword evidence="5" id="KW-1185">Reference proteome</keyword>
<dbReference type="Pfam" id="PF00122">
    <property type="entry name" value="E1-E2_ATPase"/>
    <property type="match status" value="1"/>
</dbReference>